<feature type="domain" description="LysM" evidence="2">
    <location>
        <begin position="2"/>
        <end position="47"/>
    </location>
</feature>
<dbReference type="Proteomes" id="UP001235343">
    <property type="component" value="Unassembled WGS sequence"/>
</dbReference>
<dbReference type="InterPro" id="IPR014248">
    <property type="entry name" value="Spore_coat_assembly_SafA"/>
</dbReference>
<proteinExistence type="predicted"/>
<dbReference type="PANTHER" id="PTHR33734">
    <property type="entry name" value="LYSM DOMAIN-CONTAINING GPI-ANCHORED PROTEIN 2"/>
    <property type="match status" value="1"/>
</dbReference>
<dbReference type="RefSeq" id="WP_285932932.1">
    <property type="nucleotide sequence ID" value="NZ_JASTZU010000042.1"/>
</dbReference>
<dbReference type="SUPFAM" id="SSF54106">
    <property type="entry name" value="LysM domain"/>
    <property type="match status" value="1"/>
</dbReference>
<feature type="region of interest" description="Disordered" evidence="1">
    <location>
        <begin position="403"/>
        <end position="432"/>
    </location>
</feature>
<dbReference type="SMART" id="SM00257">
    <property type="entry name" value="LysM"/>
    <property type="match status" value="1"/>
</dbReference>
<dbReference type="CDD" id="cd00118">
    <property type="entry name" value="LysM"/>
    <property type="match status" value="1"/>
</dbReference>
<dbReference type="NCBIfam" id="TIGR02899">
    <property type="entry name" value="spore_safA"/>
    <property type="match status" value="1"/>
</dbReference>
<feature type="region of interest" description="Disordered" evidence="1">
    <location>
        <begin position="48"/>
        <end position="102"/>
    </location>
</feature>
<evidence type="ECO:0000313" key="4">
    <source>
        <dbReference type="Proteomes" id="UP001235343"/>
    </source>
</evidence>
<accession>A0ABT7L6Z7</accession>
<sequence length="432" mass="49839">MKIHVVQKGETLWKIAQKYGVDFEEVKQMNTQLSNPDMIMPGMKIKIPTNSKQVKKEQPLDKEMKKYPAPHMKSETTKPKKQEQSKKKTEAKHPFKDTSDKAMPVIKEDDYKKPKKDKQSYSMKPVDIPEIPMMEQHLENYPASVNMPKMPHFEKTKVEQEVNKTDVDVDVDYYQNTMNYPAQPVMPTQQTQQPYYSPQQPVMPMNYHQTAPYCVPMNPVPYPVQQAPQMHQAPPMPMHNMPYNMECNDSSYYAEQTSHYQAPIQSTMPFNQETLMESSSSSLEMPQMPHHLAGVCEEEQQHHQHHQMHNKNYYPGMNHSVNMPMTSAYGQGSVPTPSYAGGYTPITPSYGPEKQYQQGYTQNQPVPQMPYPTAQQGMYPQAQYPTSPNMMPEYTQGYPQTMSGYGYPQQGQMMPGYGYPTNRNQENEDESE</sequence>
<evidence type="ECO:0000256" key="1">
    <source>
        <dbReference type="SAM" id="MobiDB-lite"/>
    </source>
</evidence>
<reference evidence="3 4" key="1">
    <citation type="submission" date="2023-06" db="EMBL/GenBank/DDBJ databases">
        <title>Aquibacillus rhizosphaerae LR5S19.</title>
        <authorList>
            <person name="Sun J.-Q."/>
        </authorList>
    </citation>
    <scope>NUCLEOTIDE SEQUENCE [LARGE SCALE GENOMIC DNA]</scope>
    <source>
        <strain evidence="3 4">LR5S19</strain>
    </source>
</reference>
<dbReference type="PROSITE" id="PS51782">
    <property type="entry name" value="LYSM"/>
    <property type="match status" value="1"/>
</dbReference>
<dbReference type="Gene3D" id="3.10.350.10">
    <property type="entry name" value="LysM domain"/>
    <property type="match status" value="1"/>
</dbReference>
<dbReference type="PANTHER" id="PTHR33734:SF34">
    <property type="entry name" value="SPOIVD-ASSOCIATED FACTOR A"/>
    <property type="match status" value="1"/>
</dbReference>
<dbReference type="EMBL" id="JASTZU010000042">
    <property type="protein sequence ID" value="MDL4841646.1"/>
    <property type="molecule type" value="Genomic_DNA"/>
</dbReference>
<keyword evidence="4" id="KW-1185">Reference proteome</keyword>
<name>A0ABT7L6Z7_9BACI</name>
<protein>
    <submittedName>
        <fullName evidence="3">SafA/ExsA family spore coat assembly protein</fullName>
    </submittedName>
</protein>
<evidence type="ECO:0000313" key="3">
    <source>
        <dbReference type="EMBL" id="MDL4841646.1"/>
    </source>
</evidence>
<dbReference type="Pfam" id="PF01476">
    <property type="entry name" value="LysM"/>
    <property type="match status" value="1"/>
</dbReference>
<dbReference type="InterPro" id="IPR018392">
    <property type="entry name" value="LysM"/>
</dbReference>
<feature type="compositionally biased region" description="Basic and acidic residues" evidence="1">
    <location>
        <begin position="54"/>
        <end position="102"/>
    </location>
</feature>
<comment type="caution">
    <text evidence="3">The sequence shown here is derived from an EMBL/GenBank/DDBJ whole genome shotgun (WGS) entry which is preliminary data.</text>
</comment>
<gene>
    <name evidence="3" type="primary">safA</name>
    <name evidence="3" type="ORF">QQS35_14490</name>
</gene>
<organism evidence="3 4">
    <name type="scientific">Aquibacillus rhizosphaerae</name>
    <dbReference type="NCBI Taxonomy" id="3051431"/>
    <lineage>
        <taxon>Bacteria</taxon>
        <taxon>Bacillati</taxon>
        <taxon>Bacillota</taxon>
        <taxon>Bacilli</taxon>
        <taxon>Bacillales</taxon>
        <taxon>Bacillaceae</taxon>
        <taxon>Aquibacillus</taxon>
    </lineage>
</organism>
<evidence type="ECO:0000259" key="2">
    <source>
        <dbReference type="PROSITE" id="PS51782"/>
    </source>
</evidence>
<dbReference type="InterPro" id="IPR036779">
    <property type="entry name" value="LysM_dom_sf"/>
</dbReference>